<organism evidence="1 2">
    <name type="scientific">Racocetra persica</name>
    <dbReference type="NCBI Taxonomy" id="160502"/>
    <lineage>
        <taxon>Eukaryota</taxon>
        <taxon>Fungi</taxon>
        <taxon>Fungi incertae sedis</taxon>
        <taxon>Mucoromycota</taxon>
        <taxon>Glomeromycotina</taxon>
        <taxon>Glomeromycetes</taxon>
        <taxon>Diversisporales</taxon>
        <taxon>Gigasporaceae</taxon>
        <taxon>Racocetra</taxon>
    </lineage>
</organism>
<dbReference type="EMBL" id="CAJVQC010045804">
    <property type="protein sequence ID" value="CAG8781968.1"/>
    <property type="molecule type" value="Genomic_DNA"/>
</dbReference>
<comment type="caution">
    <text evidence="1">The sequence shown here is derived from an EMBL/GenBank/DDBJ whole genome shotgun (WGS) entry which is preliminary data.</text>
</comment>
<protein>
    <submittedName>
        <fullName evidence="1">6149_t:CDS:1</fullName>
    </submittedName>
</protein>
<proteinExistence type="predicted"/>
<name>A0ACA9R986_9GLOM</name>
<evidence type="ECO:0000313" key="1">
    <source>
        <dbReference type="EMBL" id="CAG8781968.1"/>
    </source>
</evidence>
<gene>
    <name evidence="1" type="ORF">RPERSI_LOCUS17725</name>
</gene>
<feature type="non-terminal residue" evidence="1">
    <location>
        <position position="169"/>
    </location>
</feature>
<accession>A0ACA9R986</accession>
<dbReference type="Proteomes" id="UP000789920">
    <property type="component" value="Unassembled WGS sequence"/>
</dbReference>
<keyword evidence="2" id="KW-1185">Reference proteome</keyword>
<reference evidence="1" key="1">
    <citation type="submission" date="2021-06" db="EMBL/GenBank/DDBJ databases">
        <authorList>
            <person name="Kallberg Y."/>
            <person name="Tangrot J."/>
            <person name="Rosling A."/>
        </authorList>
    </citation>
    <scope>NUCLEOTIDE SEQUENCE</scope>
    <source>
        <strain evidence="1">MA461A</strain>
    </source>
</reference>
<evidence type="ECO:0000313" key="2">
    <source>
        <dbReference type="Proteomes" id="UP000789920"/>
    </source>
</evidence>
<sequence length="169" mass="17989">MKFYLVGLLVLIASLAVLVIGAPAPQTTKSPTSNQNTKSPKGKQNISPPKGKQNTKSQKSKQNTPPKSKQNTKSLKSNSNPDPPKSTNPPKSNNSTCFQKDNAIQAENLQKKFDTLTTSSPCNPGDNACINGQFAQCSGKNQWSLQKCNAGLTCCALPLRNKPGTSVAC</sequence>